<keyword evidence="4 6" id="KW-0378">Hydrolase</keyword>
<keyword evidence="3 6" id="KW-0479">Metal-binding</keyword>
<dbReference type="EC" id="3.4.-.-" evidence="6"/>
<dbReference type="STRING" id="1450538.A0A2V5HHM9"/>
<dbReference type="InterPro" id="IPR003137">
    <property type="entry name" value="PA_domain"/>
</dbReference>
<evidence type="ECO:0000256" key="2">
    <source>
        <dbReference type="ARBA" id="ARBA00022670"/>
    </source>
</evidence>
<dbReference type="Proteomes" id="UP000249829">
    <property type="component" value="Unassembled WGS sequence"/>
</dbReference>
<dbReference type="OMA" id="VRFCFWT"/>
<comment type="similarity">
    <text evidence="6">Belongs to the peptidase M28 family.</text>
</comment>
<keyword evidence="5 6" id="KW-0862">Zinc</keyword>
<dbReference type="InterPro" id="IPR045175">
    <property type="entry name" value="M28_fam"/>
</dbReference>
<evidence type="ECO:0000259" key="7">
    <source>
        <dbReference type="Pfam" id="PF02225"/>
    </source>
</evidence>
<reference evidence="9 10" key="1">
    <citation type="submission" date="2018-02" db="EMBL/GenBank/DDBJ databases">
        <title>The genomes of Aspergillus section Nigri reveals drivers in fungal speciation.</title>
        <authorList>
            <consortium name="DOE Joint Genome Institute"/>
            <person name="Vesth T.C."/>
            <person name="Nybo J."/>
            <person name="Theobald S."/>
            <person name="Brandl J."/>
            <person name="Frisvad J.C."/>
            <person name="Nielsen K.F."/>
            <person name="Lyhne E.K."/>
            <person name="Kogle M.E."/>
            <person name="Kuo A."/>
            <person name="Riley R."/>
            <person name="Clum A."/>
            <person name="Nolan M."/>
            <person name="Lipzen A."/>
            <person name="Salamov A."/>
            <person name="Henrissat B."/>
            <person name="Wiebenga A."/>
            <person name="De vries R.P."/>
            <person name="Grigoriev I.V."/>
            <person name="Mortensen U.H."/>
            <person name="Andersen M.R."/>
            <person name="Baker S.E."/>
        </authorList>
    </citation>
    <scope>NUCLEOTIDE SEQUENCE [LARGE SCALE GENOMIC DNA]</scope>
    <source>
        <strain evidence="9 10">CBS 115571</strain>
    </source>
</reference>
<dbReference type="GO" id="GO:0006508">
    <property type="term" value="P:proteolysis"/>
    <property type="evidence" value="ECO:0007669"/>
    <property type="project" value="UniProtKB-KW"/>
</dbReference>
<dbReference type="AlphaFoldDB" id="A0A2V5HHM9"/>
<dbReference type="GO" id="GO:0046872">
    <property type="term" value="F:metal ion binding"/>
    <property type="evidence" value="ECO:0007669"/>
    <property type="project" value="UniProtKB-KW"/>
</dbReference>
<evidence type="ECO:0000259" key="8">
    <source>
        <dbReference type="Pfam" id="PF04389"/>
    </source>
</evidence>
<evidence type="ECO:0000313" key="10">
    <source>
        <dbReference type="Proteomes" id="UP000249829"/>
    </source>
</evidence>
<keyword evidence="6" id="KW-0732">Signal</keyword>
<accession>A0A2V5HHM9</accession>
<evidence type="ECO:0000313" key="9">
    <source>
        <dbReference type="EMBL" id="PYI23938.1"/>
    </source>
</evidence>
<dbReference type="PANTHER" id="PTHR12147:SF57">
    <property type="entry name" value="PEPTIDE HYDROLASE"/>
    <property type="match status" value="1"/>
</dbReference>
<dbReference type="SUPFAM" id="SSF52025">
    <property type="entry name" value="PA domain"/>
    <property type="match status" value="1"/>
</dbReference>
<feature type="domain" description="PA" evidence="7">
    <location>
        <begin position="119"/>
        <end position="206"/>
    </location>
</feature>
<evidence type="ECO:0000256" key="4">
    <source>
        <dbReference type="ARBA" id="ARBA00022801"/>
    </source>
</evidence>
<dbReference type="Pfam" id="PF02225">
    <property type="entry name" value="PA"/>
    <property type="match status" value="1"/>
</dbReference>
<keyword evidence="2 6" id="KW-0645">Protease</keyword>
<gene>
    <name evidence="9" type="ORF">BO99DRAFT_470148</name>
</gene>
<feature type="signal peptide" evidence="6">
    <location>
        <begin position="1"/>
        <end position="17"/>
    </location>
</feature>
<dbReference type="SUPFAM" id="SSF53187">
    <property type="entry name" value="Zn-dependent exopeptidases"/>
    <property type="match status" value="1"/>
</dbReference>
<dbReference type="GO" id="GO:0008235">
    <property type="term" value="F:metalloexopeptidase activity"/>
    <property type="evidence" value="ECO:0007669"/>
    <property type="project" value="InterPro"/>
</dbReference>
<evidence type="ECO:0000256" key="5">
    <source>
        <dbReference type="ARBA" id="ARBA00022833"/>
    </source>
</evidence>
<dbReference type="Gene3D" id="3.50.30.30">
    <property type="match status" value="1"/>
</dbReference>
<dbReference type="PANTHER" id="PTHR12147">
    <property type="entry name" value="METALLOPEPTIDASE M28 FAMILY MEMBER"/>
    <property type="match status" value="1"/>
</dbReference>
<name>A0A2V5HHM9_ASPV1</name>
<dbReference type="InterPro" id="IPR007484">
    <property type="entry name" value="Peptidase_M28"/>
</dbReference>
<dbReference type="EMBL" id="KZ825103">
    <property type="protein sequence ID" value="PYI23938.1"/>
    <property type="molecule type" value="Genomic_DNA"/>
</dbReference>
<protein>
    <recommendedName>
        <fullName evidence="6">Peptide hydrolase</fullName>
        <ecNumber evidence="6">3.4.-.-</ecNumber>
    </recommendedName>
</protein>
<feature type="chain" id="PRO_5015801490" description="Peptide hydrolase" evidence="6">
    <location>
        <begin position="18"/>
        <end position="518"/>
    </location>
</feature>
<evidence type="ECO:0000256" key="1">
    <source>
        <dbReference type="ARBA" id="ARBA00001947"/>
    </source>
</evidence>
<dbReference type="Gene3D" id="3.40.630.10">
    <property type="entry name" value="Zn peptidases"/>
    <property type="match status" value="1"/>
</dbReference>
<sequence>MKAFILFLSVPFTTALATKRAPVSPETFASQIALSDLLEGTQKLQDFAYAYPQRNRVFGGAAHNDTLDYIYHELSATGAYDLHRQPQIHTWTKHSQSVTTAEGHSMTAYRMTHSPSTNVTAELALVPQVGCSAEDYNASAVGKILLTRRGGCSFGNKSILAAAANAAGLIIYNNVAGPLHGNLGSPNTTTPFAPTIGISLLDGQRLLRSITPNATSANTTTPTPSPRITLYIHTESAPRLTYNLIAQTKAGNASNVITVGSHTDSVDAGPGINDNGSGTIGCLAIARALSSSTSRPVIRNAVRFLFFTAEEFGLWGSTYYIKNMSPTNLTHIRLYLNLDMIASPNYAYMIYDGDGARYNVSGPPGSDHIQHTFQEYFERRNVSHRATPFNGRSDYRAFIRKGIPAGGLFTGADGAKTQREMELFGGRAGVAYDPNYHGVGDTVANLDQEAFLINARAAAFVVARYAGDLEGIPERKGNRSEVEGFGGNGREVLTRSKGEGVEKVYRSELGRIQDVVVA</sequence>
<keyword evidence="9" id="KW-0675">Receptor</keyword>
<dbReference type="InterPro" id="IPR046450">
    <property type="entry name" value="PA_dom_sf"/>
</dbReference>
<keyword evidence="10" id="KW-1185">Reference proteome</keyword>
<proteinExistence type="inferred from homology"/>
<evidence type="ECO:0000256" key="6">
    <source>
        <dbReference type="RuleBase" id="RU361240"/>
    </source>
</evidence>
<dbReference type="Pfam" id="PF04389">
    <property type="entry name" value="Peptidase_M28"/>
    <property type="match status" value="1"/>
</dbReference>
<evidence type="ECO:0000256" key="3">
    <source>
        <dbReference type="ARBA" id="ARBA00022723"/>
    </source>
</evidence>
<organism evidence="9 10">
    <name type="scientific">Aspergillus violaceofuscus (strain CBS 115571)</name>
    <dbReference type="NCBI Taxonomy" id="1450538"/>
    <lineage>
        <taxon>Eukaryota</taxon>
        <taxon>Fungi</taxon>
        <taxon>Dikarya</taxon>
        <taxon>Ascomycota</taxon>
        <taxon>Pezizomycotina</taxon>
        <taxon>Eurotiomycetes</taxon>
        <taxon>Eurotiomycetidae</taxon>
        <taxon>Eurotiales</taxon>
        <taxon>Aspergillaceae</taxon>
        <taxon>Aspergillus</taxon>
    </lineage>
</organism>
<comment type="cofactor">
    <cofactor evidence="1">
        <name>Zn(2+)</name>
        <dbReference type="ChEBI" id="CHEBI:29105"/>
    </cofactor>
</comment>
<feature type="domain" description="Peptidase M28" evidence="8">
    <location>
        <begin position="243"/>
        <end position="459"/>
    </location>
</feature>